<comment type="caution">
    <text evidence="1">The sequence shown here is derived from an EMBL/GenBank/DDBJ whole genome shotgun (WGS) entry which is preliminary data.</text>
</comment>
<gene>
    <name evidence="1" type="ORF">ABT39_MTgene2178</name>
</gene>
<dbReference type="AlphaFoldDB" id="A0A101LUY1"/>
<organism evidence="1">
    <name type="scientific">Picea glauca</name>
    <name type="common">White spruce</name>
    <name type="synonym">Pinus glauca</name>
    <dbReference type="NCBI Taxonomy" id="3330"/>
    <lineage>
        <taxon>Eukaryota</taxon>
        <taxon>Viridiplantae</taxon>
        <taxon>Streptophyta</taxon>
        <taxon>Embryophyta</taxon>
        <taxon>Tracheophyta</taxon>
        <taxon>Spermatophyta</taxon>
        <taxon>Pinopsida</taxon>
        <taxon>Pinidae</taxon>
        <taxon>Conifers I</taxon>
        <taxon>Pinales</taxon>
        <taxon>Pinaceae</taxon>
        <taxon>Picea</taxon>
    </lineage>
</organism>
<accession>A0A101LUY1</accession>
<geneLocation type="mitochondrion" evidence="1"/>
<keyword evidence="1" id="KW-0496">Mitochondrion</keyword>
<reference evidence="1" key="1">
    <citation type="journal article" date="2015" name="Genome Biol. Evol.">
        <title>Organellar Genomes of White Spruce (Picea glauca): Assembly and Annotation.</title>
        <authorList>
            <person name="Jackman S.D."/>
            <person name="Warren R.L."/>
            <person name="Gibb E.A."/>
            <person name="Vandervalk B.P."/>
            <person name="Mohamadi H."/>
            <person name="Chu J."/>
            <person name="Raymond A."/>
            <person name="Pleasance S."/>
            <person name="Coope R."/>
            <person name="Wildung M.R."/>
            <person name="Ritland C.E."/>
            <person name="Bousquet J."/>
            <person name="Jones S.J."/>
            <person name="Bohlmann J."/>
            <person name="Birol I."/>
        </authorList>
    </citation>
    <scope>NUCLEOTIDE SEQUENCE [LARGE SCALE GENOMIC DNA]</scope>
    <source>
        <tissue evidence="1">Flushing bud</tissue>
    </source>
</reference>
<name>A0A101LUY1_PICGL</name>
<dbReference type="EMBL" id="LKAM01000015">
    <property type="protein sequence ID" value="KUM45824.1"/>
    <property type="molecule type" value="Genomic_DNA"/>
</dbReference>
<evidence type="ECO:0000313" key="1">
    <source>
        <dbReference type="EMBL" id="KUM45824.1"/>
    </source>
</evidence>
<protein>
    <submittedName>
        <fullName evidence="1">Uncharacterized protein</fullName>
    </submittedName>
</protein>
<proteinExistence type="predicted"/>
<sequence length="72" mass="8656">MSLLIQFKWIYCKKRVVWELINQRLAEHTRIFMSPRQAQLPFLTDFSNVQKCPIPSLEPYTLYRFDSYSIGV</sequence>